<gene>
    <name evidence="2" type="ORF">ORQ98_15700</name>
</gene>
<keyword evidence="1" id="KW-0732">Signal</keyword>
<evidence type="ECO:0000256" key="1">
    <source>
        <dbReference type="SAM" id="SignalP"/>
    </source>
</evidence>
<keyword evidence="3" id="KW-1185">Reference proteome</keyword>
<evidence type="ECO:0000313" key="2">
    <source>
        <dbReference type="EMBL" id="MDE1463407.1"/>
    </source>
</evidence>
<comment type="caution">
    <text evidence="2">The sequence shown here is derived from an EMBL/GenBank/DDBJ whole genome shotgun (WGS) entry which is preliminary data.</text>
</comment>
<reference evidence="2 3" key="1">
    <citation type="submission" date="2022-11" db="EMBL/GenBank/DDBJ databases">
        <title>Spartinivicinus poritis sp. nov., isolated from scleractinian coral Porites lutea.</title>
        <authorList>
            <person name="Zhang G."/>
            <person name="Cai L."/>
            <person name="Wei Q."/>
        </authorList>
    </citation>
    <scope>NUCLEOTIDE SEQUENCE [LARGE SCALE GENOMIC DNA]</scope>
    <source>
        <strain evidence="2 3">A2-2</strain>
    </source>
</reference>
<evidence type="ECO:0000313" key="3">
    <source>
        <dbReference type="Proteomes" id="UP001528823"/>
    </source>
</evidence>
<dbReference type="EMBL" id="JAPMOU010000020">
    <property type="protein sequence ID" value="MDE1463407.1"/>
    <property type="molecule type" value="Genomic_DNA"/>
</dbReference>
<dbReference type="RefSeq" id="WP_274689745.1">
    <property type="nucleotide sequence ID" value="NZ_JAPMOU010000020.1"/>
</dbReference>
<sequence length="110" mass="11808">MKHINKLIVVGFLSLSSNVFAIPTSDKLIDQIGIQGASPDEIVITNLAGWGAAGCEKARHVVLGASVNNRQEMLSVALAAKMAQKVVRFYGNCDTSNGDDRFNATYIIVK</sequence>
<dbReference type="Proteomes" id="UP001528823">
    <property type="component" value="Unassembled WGS sequence"/>
</dbReference>
<organism evidence="2 3">
    <name type="scientific">Spartinivicinus poritis</name>
    <dbReference type="NCBI Taxonomy" id="2994640"/>
    <lineage>
        <taxon>Bacteria</taxon>
        <taxon>Pseudomonadati</taxon>
        <taxon>Pseudomonadota</taxon>
        <taxon>Gammaproteobacteria</taxon>
        <taxon>Oceanospirillales</taxon>
        <taxon>Zooshikellaceae</taxon>
        <taxon>Spartinivicinus</taxon>
    </lineage>
</organism>
<name>A0ABT5UD22_9GAMM</name>
<protein>
    <submittedName>
        <fullName evidence="2">Uncharacterized protein</fullName>
    </submittedName>
</protein>
<feature type="signal peptide" evidence="1">
    <location>
        <begin position="1"/>
        <end position="21"/>
    </location>
</feature>
<accession>A0ABT5UD22</accession>
<proteinExistence type="predicted"/>
<feature type="chain" id="PRO_5046037514" evidence="1">
    <location>
        <begin position="22"/>
        <end position="110"/>
    </location>
</feature>